<dbReference type="Gene3D" id="1.10.10.10">
    <property type="entry name" value="Winged helix-like DNA-binding domain superfamily/Winged helix DNA-binding domain"/>
    <property type="match status" value="1"/>
</dbReference>
<gene>
    <name evidence="6" type="ORF">HF885_03945</name>
</gene>
<dbReference type="CDD" id="cd05466">
    <property type="entry name" value="PBP2_LTTR_substrate"/>
    <property type="match status" value="1"/>
</dbReference>
<dbReference type="InterPro" id="IPR000847">
    <property type="entry name" value="LysR_HTH_N"/>
</dbReference>
<dbReference type="GO" id="GO:0003700">
    <property type="term" value="F:DNA-binding transcription factor activity"/>
    <property type="evidence" value="ECO:0007669"/>
    <property type="project" value="InterPro"/>
</dbReference>
<feature type="domain" description="HTH lysR-type" evidence="5">
    <location>
        <begin position="1"/>
        <end position="58"/>
    </location>
</feature>
<dbReference type="Pfam" id="PF00126">
    <property type="entry name" value="HTH_1"/>
    <property type="match status" value="1"/>
</dbReference>
<dbReference type="Gene3D" id="3.40.190.10">
    <property type="entry name" value="Periplasmic binding protein-like II"/>
    <property type="match status" value="2"/>
</dbReference>
<protein>
    <submittedName>
        <fullName evidence="6">LysR family transcriptional regulator</fullName>
    </submittedName>
</protein>
<comment type="caution">
    <text evidence="6">The sequence shown here is derived from an EMBL/GenBank/DDBJ whole genome shotgun (WGS) entry which is preliminary data.</text>
</comment>
<evidence type="ECO:0000256" key="3">
    <source>
        <dbReference type="ARBA" id="ARBA00023125"/>
    </source>
</evidence>
<evidence type="ECO:0000256" key="1">
    <source>
        <dbReference type="ARBA" id="ARBA00009437"/>
    </source>
</evidence>
<evidence type="ECO:0000313" key="7">
    <source>
        <dbReference type="Proteomes" id="UP000565613"/>
    </source>
</evidence>
<keyword evidence="2" id="KW-0805">Transcription regulation</keyword>
<proteinExistence type="inferred from homology"/>
<dbReference type="InterPro" id="IPR036390">
    <property type="entry name" value="WH_DNA-bd_sf"/>
</dbReference>
<keyword evidence="4" id="KW-0804">Transcription</keyword>
<dbReference type="PANTHER" id="PTHR30346">
    <property type="entry name" value="TRANSCRIPTIONAL DUAL REGULATOR HCAR-RELATED"/>
    <property type="match status" value="1"/>
</dbReference>
<dbReference type="SUPFAM" id="SSF53850">
    <property type="entry name" value="Periplasmic binding protein-like II"/>
    <property type="match status" value="1"/>
</dbReference>
<organism evidence="6 7">
    <name type="scientific">Parafannyhessea umbonata</name>
    <dbReference type="NCBI Taxonomy" id="604330"/>
    <lineage>
        <taxon>Bacteria</taxon>
        <taxon>Bacillati</taxon>
        <taxon>Actinomycetota</taxon>
        <taxon>Coriobacteriia</taxon>
        <taxon>Coriobacteriales</taxon>
        <taxon>Atopobiaceae</taxon>
        <taxon>Parafannyhessea</taxon>
    </lineage>
</organism>
<dbReference type="GO" id="GO:0003677">
    <property type="term" value="F:DNA binding"/>
    <property type="evidence" value="ECO:0007669"/>
    <property type="project" value="UniProtKB-KW"/>
</dbReference>
<dbReference type="FunFam" id="1.10.10.10:FF:000001">
    <property type="entry name" value="LysR family transcriptional regulator"/>
    <property type="match status" value="1"/>
</dbReference>
<dbReference type="PANTHER" id="PTHR30346:SF28">
    <property type="entry name" value="HTH-TYPE TRANSCRIPTIONAL REGULATOR CYNR"/>
    <property type="match status" value="1"/>
</dbReference>
<dbReference type="GO" id="GO:0032993">
    <property type="term" value="C:protein-DNA complex"/>
    <property type="evidence" value="ECO:0007669"/>
    <property type="project" value="TreeGrafter"/>
</dbReference>
<dbReference type="SUPFAM" id="SSF46785">
    <property type="entry name" value="Winged helix' DNA-binding domain"/>
    <property type="match status" value="1"/>
</dbReference>
<reference evidence="6 7" key="1">
    <citation type="submission" date="2020-04" db="EMBL/GenBank/DDBJ databases">
        <authorList>
            <person name="Hitch T.C.A."/>
            <person name="Wylensek D."/>
            <person name="Clavel T."/>
        </authorList>
    </citation>
    <scope>NUCLEOTIDE SEQUENCE [LARGE SCALE GENOMIC DNA]</scope>
    <source>
        <strain evidence="6 7">105184</strain>
    </source>
</reference>
<comment type="similarity">
    <text evidence="1">Belongs to the LysR transcriptional regulatory family.</text>
</comment>
<name>A0A7X9TAV0_9ACTN</name>
<dbReference type="RefSeq" id="WP_170103659.1">
    <property type="nucleotide sequence ID" value="NZ_JABAGR010000003.1"/>
</dbReference>
<dbReference type="PROSITE" id="PS50931">
    <property type="entry name" value="HTH_LYSR"/>
    <property type="match status" value="1"/>
</dbReference>
<dbReference type="PRINTS" id="PR00039">
    <property type="entry name" value="HTHLYSR"/>
</dbReference>
<evidence type="ECO:0000256" key="4">
    <source>
        <dbReference type="ARBA" id="ARBA00023163"/>
    </source>
</evidence>
<evidence type="ECO:0000313" key="6">
    <source>
        <dbReference type="EMBL" id="NMF25596.1"/>
    </source>
</evidence>
<sequence>MNTDQVRHFVAVARTGSVTAAARDQHVSQPALSRSIRRLEDELGVTLFDRGKNSLVLNRIGRELLPHAEELLAAERRMRQASFDASRRERVLRVGTIAPAPLWYLTSLIVERMPGALVSSQMVGDEADVERALFDSLIDLAVCTRKAPGMRGVLLMRENLYLSAPEGHPLARRESVSFEDLDGETFLLFGGIGFWGDIHRRMTPHARMVVQEDREVWRQLMRTTRMLGFSSDAPVLMRPDVAGEAAEGEGQVRRVFVPIRDAEAHATFYLCAREDQTGGGGLAASVMELVGRL</sequence>
<accession>A0A7X9TAV0</accession>
<dbReference type="Pfam" id="PF03466">
    <property type="entry name" value="LysR_substrate"/>
    <property type="match status" value="1"/>
</dbReference>
<dbReference type="InterPro" id="IPR036388">
    <property type="entry name" value="WH-like_DNA-bd_sf"/>
</dbReference>
<dbReference type="AlphaFoldDB" id="A0A7X9TAV0"/>
<evidence type="ECO:0000256" key="2">
    <source>
        <dbReference type="ARBA" id="ARBA00023015"/>
    </source>
</evidence>
<dbReference type="EMBL" id="JABAGR010000003">
    <property type="protein sequence ID" value="NMF25596.1"/>
    <property type="molecule type" value="Genomic_DNA"/>
</dbReference>
<dbReference type="InterPro" id="IPR005119">
    <property type="entry name" value="LysR_subst-bd"/>
</dbReference>
<evidence type="ECO:0000259" key="5">
    <source>
        <dbReference type="PROSITE" id="PS50931"/>
    </source>
</evidence>
<dbReference type="Proteomes" id="UP000565613">
    <property type="component" value="Unassembled WGS sequence"/>
</dbReference>
<keyword evidence="3" id="KW-0238">DNA-binding</keyword>